<keyword evidence="3" id="KW-1185">Reference proteome</keyword>
<name>A0ABP7E7Z1_9SPHN</name>
<protein>
    <recommendedName>
        <fullName evidence="4">DUF4893 domain-containing protein</fullName>
    </recommendedName>
</protein>
<dbReference type="InterPro" id="IPR032609">
    <property type="entry name" value="DUF4893"/>
</dbReference>
<reference evidence="3" key="1">
    <citation type="journal article" date="2019" name="Int. J. Syst. Evol. Microbiol.">
        <title>The Global Catalogue of Microorganisms (GCM) 10K type strain sequencing project: providing services to taxonomists for standard genome sequencing and annotation.</title>
        <authorList>
            <consortium name="The Broad Institute Genomics Platform"/>
            <consortium name="The Broad Institute Genome Sequencing Center for Infectious Disease"/>
            <person name="Wu L."/>
            <person name="Ma J."/>
        </authorList>
    </citation>
    <scope>NUCLEOTIDE SEQUENCE [LARGE SCALE GENOMIC DNA]</scope>
    <source>
        <strain evidence="3">JCM 17498</strain>
    </source>
</reference>
<keyword evidence="1" id="KW-0732">Signal</keyword>
<dbReference type="Proteomes" id="UP001500523">
    <property type="component" value="Unassembled WGS sequence"/>
</dbReference>
<feature type="chain" id="PRO_5045038363" description="DUF4893 domain-containing protein" evidence="1">
    <location>
        <begin position="22"/>
        <end position="221"/>
    </location>
</feature>
<dbReference type="RefSeq" id="WP_344693507.1">
    <property type="nucleotide sequence ID" value="NZ_BAABBF010000005.1"/>
</dbReference>
<accession>A0ABP7E7Z1</accession>
<organism evidence="2 3">
    <name type="scientific">Sphingomonas cynarae</name>
    <dbReference type="NCBI Taxonomy" id="930197"/>
    <lineage>
        <taxon>Bacteria</taxon>
        <taxon>Pseudomonadati</taxon>
        <taxon>Pseudomonadota</taxon>
        <taxon>Alphaproteobacteria</taxon>
        <taxon>Sphingomonadales</taxon>
        <taxon>Sphingomonadaceae</taxon>
        <taxon>Sphingomonas</taxon>
    </lineage>
</organism>
<evidence type="ECO:0000313" key="3">
    <source>
        <dbReference type="Proteomes" id="UP001500523"/>
    </source>
</evidence>
<evidence type="ECO:0000313" key="2">
    <source>
        <dbReference type="EMBL" id="GAA3713392.1"/>
    </source>
</evidence>
<dbReference type="EMBL" id="BAABBF010000005">
    <property type="protein sequence ID" value="GAA3713392.1"/>
    <property type="molecule type" value="Genomic_DNA"/>
</dbReference>
<evidence type="ECO:0008006" key="4">
    <source>
        <dbReference type="Google" id="ProtNLM"/>
    </source>
</evidence>
<feature type="signal peptide" evidence="1">
    <location>
        <begin position="1"/>
        <end position="21"/>
    </location>
</feature>
<comment type="caution">
    <text evidence="2">The sequence shown here is derived from an EMBL/GenBank/DDBJ whole genome shotgun (WGS) entry which is preliminary data.</text>
</comment>
<gene>
    <name evidence="2" type="ORF">GCM10022268_22700</name>
</gene>
<evidence type="ECO:0000256" key="1">
    <source>
        <dbReference type="SAM" id="SignalP"/>
    </source>
</evidence>
<proteinExistence type="predicted"/>
<sequence length="221" mass="24222">MRKCLVGFVLLATMPVTGAIAQRTDGVDWRRLATALDRSRLRAWRSAWTEALGEARTDRAAAAVIMRDPALFDPDRTLAGAMPPVGEYDCRMVKLGRRGHVGAVYAEQEWSRCLITAGDPSKDAAALRLTGLDGRQRPVGSLYPDTDARAVFLGSMTLADERPLDYGRDAGRDMVGMMERIGPARWRMVLPRPAYQSILDLLELRPAGQREGAGKAGNVAR</sequence>
<dbReference type="Pfam" id="PF16233">
    <property type="entry name" value="DUF4893"/>
    <property type="match status" value="1"/>
</dbReference>